<dbReference type="GO" id="GO:0003908">
    <property type="term" value="F:methylated-DNA-[protein]-cysteine S-methyltransferase activity"/>
    <property type="evidence" value="ECO:0007669"/>
    <property type="project" value="UniProtKB-EC"/>
</dbReference>
<organism evidence="11 12">
    <name type="scientific">Streptantibioticus silvisoli</name>
    <dbReference type="NCBI Taxonomy" id="2705255"/>
    <lineage>
        <taxon>Bacteria</taxon>
        <taxon>Bacillati</taxon>
        <taxon>Actinomycetota</taxon>
        <taxon>Actinomycetes</taxon>
        <taxon>Kitasatosporales</taxon>
        <taxon>Streptomycetaceae</taxon>
        <taxon>Streptantibioticus</taxon>
    </lineage>
</organism>
<accession>A0ABT6W779</accession>
<evidence type="ECO:0000256" key="3">
    <source>
        <dbReference type="ARBA" id="ARBA00022603"/>
    </source>
</evidence>
<comment type="similarity">
    <text evidence="8">Belongs to the MGMT family.</text>
</comment>
<evidence type="ECO:0000313" key="12">
    <source>
        <dbReference type="Proteomes" id="UP001156398"/>
    </source>
</evidence>
<evidence type="ECO:0000313" key="11">
    <source>
        <dbReference type="EMBL" id="MDI5966169.1"/>
    </source>
</evidence>
<evidence type="ECO:0000256" key="7">
    <source>
        <dbReference type="ARBA" id="ARBA00049348"/>
    </source>
</evidence>
<dbReference type="Pfam" id="PF02870">
    <property type="entry name" value="Methyltransf_1N"/>
    <property type="match status" value="1"/>
</dbReference>
<dbReference type="InterPro" id="IPR023546">
    <property type="entry name" value="MGMT"/>
</dbReference>
<dbReference type="InterPro" id="IPR001497">
    <property type="entry name" value="MethylDNA_cys_MeTrfase_AS"/>
</dbReference>
<dbReference type="EMBL" id="JAAGKO020000046">
    <property type="protein sequence ID" value="MDI5966169.1"/>
    <property type="molecule type" value="Genomic_DNA"/>
</dbReference>
<keyword evidence="3 8" id="KW-0489">Methyltransferase</keyword>
<feature type="active site" description="Nucleophile; methyl group acceptor" evidence="8">
    <location>
        <position position="127"/>
    </location>
</feature>
<dbReference type="RefSeq" id="WP_271324064.1">
    <property type="nucleotide sequence ID" value="NZ_JAAGKO020000046.1"/>
</dbReference>
<dbReference type="CDD" id="cd06445">
    <property type="entry name" value="ATase"/>
    <property type="match status" value="1"/>
</dbReference>
<evidence type="ECO:0000256" key="5">
    <source>
        <dbReference type="ARBA" id="ARBA00022763"/>
    </source>
</evidence>
<evidence type="ECO:0000256" key="1">
    <source>
        <dbReference type="ARBA" id="ARBA00001286"/>
    </source>
</evidence>
<dbReference type="Proteomes" id="UP001156398">
    <property type="component" value="Unassembled WGS sequence"/>
</dbReference>
<dbReference type="SUPFAM" id="SSF46767">
    <property type="entry name" value="Methylated DNA-protein cysteine methyltransferase, C-terminal domain"/>
    <property type="match status" value="1"/>
</dbReference>
<keyword evidence="12" id="KW-1185">Reference proteome</keyword>
<dbReference type="EC" id="2.1.1.63" evidence="8"/>
<comment type="catalytic activity">
    <reaction evidence="7 8">
        <text>a 6-O-methyl-2'-deoxyguanosine in DNA + L-cysteinyl-[protein] = S-methyl-L-cysteinyl-[protein] + a 2'-deoxyguanosine in DNA</text>
        <dbReference type="Rhea" id="RHEA:24000"/>
        <dbReference type="Rhea" id="RHEA-COMP:10131"/>
        <dbReference type="Rhea" id="RHEA-COMP:10132"/>
        <dbReference type="Rhea" id="RHEA-COMP:11367"/>
        <dbReference type="Rhea" id="RHEA-COMP:11368"/>
        <dbReference type="ChEBI" id="CHEBI:29950"/>
        <dbReference type="ChEBI" id="CHEBI:82612"/>
        <dbReference type="ChEBI" id="CHEBI:85445"/>
        <dbReference type="ChEBI" id="CHEBI:85448"/>
        <dbReference type="EC" id="2.1.1.63"/>
    </reaction>
</comment>
<dbReference type="NCBIfam" id="TIGR00589">
    <property type="entry name" value="ogt"/>
    <property type="match status" value="1"/>
</dbReference>
<dbReference type="InterPro" id="IPR036217">
    <property type="entry name" value="MethylDNA_cys_MeTrfase_DNAb"/>
</dbReference>
<evidence type="ECO:0000259" key="9">
    <source>
        <dbReference type="Pfam" id="PF01035"/>
    </source>
</evidence>
<dbReference type="PANTHER" id="PTHR10815">
    <property type="entry name" value="METHYLATED-DNA--PROTEIN-CYSTEINE METHYLTRANSFERASE"/>
    <property type="match status" value="1"/>
</dbReference>
<sequence length="175" mass="18642">MRNHTVADSPVGPLTLVATDGALSGLYMEQHRHRPDESTFGAPDTAPFGAVIEQLRAYFAGELTDFDLPLAPAGTPFQRRVWDALREIPFGDTLTYGQLARHIGQPTASRAVGLANGRNPVSIVVPCHRVVGSDGNMTGYGGGVERKRFLLDLEQGRSGDALFPLNGNAAAGALF</sequence>
<comment type="function">
    <text evidence="8">Involved in the cellular defense against the biological effects of O6-methylguanine (O6-MeG) and O4-methylthymine (O4-MeT) in DNA. Repairs the methylated nucleobase in DNA by stoichiometrically transferring the methyl group to a cysteine residue in the enzyme. This is a suicide reaction: the enzyme is irreversibly inactivated.</text>
</comment>
<evidence type="ECO:0000256" key="4">
    <source>
        <dbReference type="ARBA" id="ARBA00022679"/>
    </source>
</evidence>
<comment type="caution">
    <text evidence="11">The sequence shown here is derived from an EMBL/GenBank/DDBJ whole genome shotgun (WGS) entry which is preliminary data.</text>
</comment>
<keyword evidence="6 8" id="KW-0234">DNA repair</keyword>
<dbReference type="HAMAP" id="MF_00772">
    <property type="entry name" value="OGT"/>
    <property type="match status" value="1"/>
</dbReference>
<dbReference type="GO" id="GO:0032259">
    <property type="term" value="P:methylation"/>
    <property type="evidence" value="ECO:0007669"/>
    <property type="project" value="UniProtKB-KW"/>
</dbReference>
<feature type="domain" description="Methylguanine DNA methyltransferase ribonuclease-like" evidence="10">
    <location>
        <begin position="4"/>
        <end position="72"/>
    </location>
</feature>
<comment type="miscellaneous">
    <text evidence="8">This enzyme catalyzes only one turnover and therefore is not strictly catalytic. According to one definition, an enzyme is a biocatalyst that acts repeatedly and over many reaction cycles.</text>
</comment>
<dbReference type="InterPro" id="IPR036388">
    <property type="entry name" value="WH-like_DNA-bd_sf"/>
</dbReference>
<dbReference type="InterPro" id="IPR014048">
    <property type="entry name" value="MethylDNA_cys_MeTrfase_DNA-bd"/>
</dbReference>
<keyword evidence="4 8" id="KW-0808">Transferase</keyword>
<feature type="domain" description="Methylated-DNA-[protein]-cysteine S-methyltransferase DNA binding" evidence="9">
    <location>
        <begin position="76"/>
        <end position="155"/>
    </location>
</feature>
<evidence type="ECO:0000259" key="10">
    <source>
        <dbReference type="Pfam" id="PF02870"/>
    </source>
</evidence>
<dbReference type="InterPro" id="IPR036631">
    <property type="entry name" value="MGMT_N_sf"/>
</dbReference>
<name>A0ABT6W779_9ACTN</name>
<evidence type="ECO:0000256" key="2">
    <source>
        <dbReference type="ARBA" id="ARBA00022490"/>
    </source>
</evidence>
<dbReference type="Gene3D" id="1.10.10.10">
    <property type="entry name" value="Winged helix-like DNA-binding domain superfamily/Winged helix DNA-binding domain"/>
    <property type="match status" value="1"/>
</dbReference>
<dbReference type="Pfam" id="PF01035">
    <property type="entry name" value="DNA_binding_1"/>
    <property type="match status" value="1"/>
</dbReference>
<reference evidence="11 12" key="1">
    <citation type="submission" date="2023-05" db="EMBL/GenBank/DDBJ databases">
        <title>Streptantibioticus silvisoli sp. nov., acidotolerant actinomycetes 1 from pine litter.</title>
        <authorList>
            <person name="Swiecimska M."/>
            <person name="Golinska P."/>
            <person name="Sangal V."/>
            <person name="Wachnowicz B."/>
            <person name="Goodfellow M."/>
        </authorList>
    </citation>
    <scope>NUCLEOTIDE SEQUENCE [LARGE SCALE GENOMIC DNA]</scope>
    <source>
        <strain evidence="11 12">SL54</strain>
    </source>
</reference>
<dbReference type="InterPro" id="IPR008332">
    <property type="entry name" value="MethylG_MeTrfase_N"/>
</dbReference>
<dbReference type="PANTHER" id="PTHR10815:SF5">
    <property type="entry name" value="METHYLATED-DNA--PROTEIN-CYSTEINE METHYLTRANSFERASE"/>
    <property type="match status" value="1"/>
</dbReference>
<dbReference type="SUPFAM" id="SSF53155">
    <property type="entry name" value="Methylated DNA-protein cysteine methyltransferase domain"/>
    <property type="match status" value="1"/>
</dbReference>
<protein>
    <recommendedName>
        <fullName evidence="8">Methylated-DNA--protein-cysteine methyltransferase</fullName>
        <ecNumber evidence="8">2.1.1.63</ecNumber>
    </recommendedName>
    <alternativeName>
        <fullName evidence="8">6-O-methylguanine-DNA methyltransferase</fullName>
        <shortName evidence="8">MGMT</shortName>
    </alternativeName>
    <alternativeName>
        <fullName evidence="8">O-6-methylguanine-DNA-alkyltransferase</fullName>
    </alternativeName>
</protein>
<evidence type="ECO:0000256" key="6">
    <source>
        <dbReference type="ARBA" id="ARBA00023204"/>
    </source>
</evidence>
<comment type="subcellular location">
    <subcellularLocation>
        <location evidence="8">Cytoplasm</location>
    </subcellularLocation>
</comment>
<dbReference type="Gene3D" id="3.30.160.70">
    <property type="entry name" value="Methylated DNA-protein cysteine methyltransferase domain"/>
    <property type="match status" value="1"/>
</dbReference>
<gene>
    <name evidence="11" type="ORF">POF43_026140</name>
</gene>
<keyword evidence="5 8" id="KW-0227">DNA damage</keyword>
<dbReference type="PROSITE" id="PS00374">
    <property type="entry name" value="MGMT"/>
    <property type="match status" value="1"/>
</dbReference>
<comment type="catalytic activity">
    <reaction evidence="1 8">
        <text>a 4-O-methyl-thymidine in DNA + L-cysteinyl-[protein] = a thymidine in DNA + S-methyl-L-cysteinyl-[protein]</text>
        <dbReference type="Rhea" id="RHEA:53428"/>
        <dbReference type="Rhea" id="RHEA-COMP:10131"/>
        <dbReference type="Rhea" id="RHEA-COMP:10132"/>
        <dbReference type="Rhea" id="RHEA-COMP:13555"/>
        <dbReference type="Rhea" id="RHEA-COMP:13556"/>
        <dbReference type="ChEBI" id="CHEBI:29950"/>
        <dbReference type="ChEBI" id="CHEBI:82612"/>
        <dbReference type="ChEBI" id="CHEBI:137386"/>
        <dbReference type="ChEBI" id="CHEBI:137387"/>
        <dbReference type="EC" id="2.1.1.63"/>
    </reaction>
</comment>
<proteinExistence type="inferred from homology"/>
<keyword evidence="2 8" id="KW-0963">Cytoplasm</keyword>
<evidence type="ECO:0000256" key="8">
    <source>
        <dbReference type="HAMAP-Rule" id="MF_00772"/>
    </source>
</evidence>